<dbReference type="RefSeq" id="WP_129885513.1">
    <property type="nucleotide sequence ID" value="NZ_CP035758.1"/>
</dbReference>
<reference evidence="2 3" key="1">
    <citation type="submission" date="2019-01" db="EMBL/GenBank/DDBJ databases">
        <title>Ktedonosporobacter rubrisoli SCAWS-G2.</title>
        <authorList>
            <person name="Huang Y."/>
            <person name="Yan B."/>
        </authorList>
    </citation>
    <scope>NUCLEOTIDE SEQUENCE [LARGE SCALE GENOMIC DNA]</scope>
    <source>
        <strain evidence="2 3">SCAWS-G2</strain>
    </source>
</reference>
<dbReference type="AlphaFoldDB" id="A0A4P6JIL2"/>
<keyword evidence="1" id="KW-0812">Transmembrane</keyword>
<evidence type="ECO:0000256" key="1">
    <source>
        <dbReference type="SAM" id="Phobius"/>
    </source>
</evidence>
<dbReference type="EMBL" id="CP035758">
    <property type="protein sequence ID" value="QBD74914.1"/>
    <property type="molecule type" value="Genomic_DNA"/>
</dbReference>
<organism evidence="2 3">
    <name type="scientific">Ktedonosporobacter rubrisoli</name>
    <dbReference type="NCBI Taxonomy" id="2509675"/>
    <lineage>
        <taxon>Bacteria</taxon>
        <taxon>Bacillati</taxon>
        <taxon>Chloroflexota</taxon>
        <taxon>Ktedonobacteria</taxon>
        <taxon>Ktedonobacterales</taxon>
        <taxon>Ktedonosporobacteraceae</taxon>
        <taxon>Ktedonosporobacter</taxon>
    </lineage>
</organism>
<evidence type="ECO:0000313" key="3">
    <source>
        <dbReference type="Proteomes" id="UP000290365"/>
    </source>
</evidence>
<evidence type="ECO:0000313" key="2">
    <source>
        <dbReference type="EMBL" id="QBD74914.1"/>
    </source>
</evidence>
<feature type="transmembrane region" description="Helical" evidence="1">
    <location>
        <begin position="78"/>
        <end position="98"/>
    </location>
</feature>
<feature type="transmembrane region" description="Helical" evidence="1">
    <location>
        <begin position="29"/>
        <end position="58"/>
    </location>
</feature>
<keyword evidence="3" id="KW-1185">Reference proteome</keyword>
<name>A0A4P6JIL2_KTERU</name>
<proteinExistence type="predicted"/>
<keyword evidence="1" id="KW-1133">Transmembrane helix</keyword>
<gene>
    <name evidence="2" type="ORF">EPA93_02470</name>
</gene>
<accession>A0A4P6JIL2</accession>
<dbReference type="KEGG" id="kbs:EPA93_02470"/>
<keyword evidence="1" id="KW-0472">Membrane</keyword>
<dbReference type="Proteomes" id="UP000290365">
    <property type="component" value="Chromosome"/>
</dbReference>
<protein>
    <submittedName>
        <fullName evidence="2">Uncharacterized protein</fullName>
    </submittedName>
</protein>
<sequence length="205" mass="22909">MLDPTKVIHTARQGHYPADWQVFPSKSRLGCAIGIAIFLLCFGIVFGSSLGIAVTSGLEISSFRLETFNIASPHIDGPGLVAALVVAGLFLLAAVWIVRGSLLEGHSLLVLLPEGVVECYRGQKDKIAHLSFNMVQKMDMDKQITVRGDTEDRTSSSTDYWFNVYYRENRYVKWNIHDCYGDPIVIGGNIIAAFEHYQRQQMQQK</sequence>